<dbReference type="Gene3D" id="3.90.320.10">
    <property type="match status" value="1"/>
</dbReference>
<name>X0U0Y8_9ZZZZ</name>
<proteinExistence type="predicted"/>
<accession>X0U0Y8</accession>
<dbReference type="InterPro" id="IPR038726">
    <property type="entry name" value="PDDEXK_AddAB-type"/>
</dbReference>
<feature type="domain" description="PD-(D/E)XK endonuclease-like" evidence="2">
    <location>
        <begin position="4"/>
        <end position="326"/>
    </location>
</feature>
<dbReference type="EMBL" id="BARS01006019">
    <property type="protein sequence ID" value="GAF82110.1"/>
    <property type="molecule type" value="Genomic_DNA"/>
</dbReference>
<evidence type="ECO:0000313" key="3">
    <source>
        <dbReference type="EMBL" id="GAF82110.1"/>
    </source>
</evidence>
<organism evidence="3">
    <name type="scientific">marine sediment metagenome</name>
    <dbReference type="NCBI Taxonomy" id="412755"/>
    <lineage>
        <taxon>unclassified sequences</taxon>
        <taxon>metagenomes</taxon>
        <taxon>ecological metagenomes</taxon>
    </lineage>
</organism>
<dbReference type="InterPro" id="IPR011604">
    <property type="entry name" value="PDDEXK-like_dom_sf"/>
</dbReference>
<sequence length="354" mass="40185">VFYHNVLDALLKSLNEEKKDFATIENDELLKILNEQIEQVIQSSSFISNFSRHSLHNAYIISSAAEVLGDCVLAIGQMVRAGSFRPSFSEVSFGQPRHSERKKPLALSEAEGEESRETLGQYELALSDNRLLSLNGKIDRLDIAEVDGEKIAIIFDYKRKDMSFSWSKFYYGLDMQLPLYMLAVRNAVGSKTKFMPSVNVAGAFYMPVEVGPQRATLDEISKKTDTFNYKAKGIFNGRFFQLLDSAASSGWSKFYSFRITSKDEQYGNYSISAALKPDDFEKVLRFTEQKILKLVQEILSGGIDVRPYRLSDKSPCSYCEYNSVCRFDWQINDYNPLVSFGKTEVLEKMDVVDG</sequence>
<protein>
    <recommendedName>
        <fullName evidence="2">PD-(D/E)XK endonuclease-like domain-containing protein</fullName>
    </recommendedName>
</protein>
<feature type="region of interest" description="Disordered" evidence="1">
    <location>
        <begin position="91"/>
        <end position="114"/>
    </location>
</feature>
<dbReference type="Pfam" id="PF12705">
    <property type="entry name" value="PDDEXK_1"/>
    <property type="match status" value="1"/>
</dbReference>
<comment type="caution">
    <text evidence="3">The sequence shown here is derived from an EMBL/GenBank/DDBJ whole genome shotgun (WGS) entry which is preliminary data.</text>
</comment>
<evidence type="ECO:0000259" key="2">
    <source>
        <dbReference type="Pfam" id="PF12705"/>
    </source>
</evidence>
<feature type="non-terminal residue" evidence="3">
    <location>
        <position position="1"/>
    </location>
</feature>
<reference evidence="3" key="1">
    <citation type="journal article" date="2014" name="Front. Microbiol.">
        <title>High frequency of phylogenetically diverse reductive dehalogenase-homologous genes in deep subseafloor sedimentary metagenomes.</title>
        <authorList>
            <person name="Kawai M."/>
            <person name="Futagami T."/>
            <person name="Toyoda A."/>
            <person name="Takaki Y."/>
            <person name="Nishi S."/>
            <person name="Hori S."/>
            <person name="Arai W."/>
            <person name="Tsubouchi T."/>
            <person name="Morono Y."/>
            <person name="Uchiyama I."/>
            <person name="Ito T."/>
            <person name="Fujiyama A."/>
            <person name="Inagaki F."/>
            <person name="Takami H."/>
        </authorList>
    </citation>
    <scope>NUCLEOTIDE SEQUENCE</scope>
    <source>
        <strain evidence="3">Expedition CK06-06</strain>
    </source>
</reference>
<dbReference type="AlphaFoldDB" id="X0U0Y8"/>
<evidence type="ECO:0000256" key="1">
    <source>
        <dbReference type="SAM" id="MobiDB-lite"/>
    </source>
</evidence>
<gene>
    <name evidence="3" type="ORF">S01H1_11781</name>
</gene>